<dbReference type="InterPro" id="IPR029052">
    <property type="entry name" value="Metallo-depent_PP-like"/>
</dbReference>
<proteinExistence type="predicted"/>
<sequence length="476" mass="53586">MRSYPNWQMLRPYFFKKLKCYLFMKRYYNAILLLVFISLVAKTGISSDRFVLIFFGEEQGALAPCGCFEGQLGGISRRDTLLKDYKTQGISAIAVSTGDLIKTSERQEEIKMEYLFAAMKEMGCILHNLGEKDFEIGLPALSFASQTNTIDFLCGNIEIISPFPLKYKKYLLKELSGFSIPLKIAFLSIISESLVKWHLLDFIRVYDPVQSLTPVINQIKGKADLIVLISHAPMEESVEIAETFPEIGLVITGHGIEDPIESLMYVNNTPLLSHGTRGRYVAVADYVVKSGSIRNTSVDIVPLDDKYAASEKMQVLLKQYQQTLKEEDLLSNLPKLPLEDGNFYIGSLACGTCHKKIHAHWSNTSHQKAYTTLSDSGQQYDPECIRCHTVGFGYVSGFANYDTNRNLAHVGCESCHGAGGNHIKNITDSYGKVNENRCLECHNFDHSPKFQYPKYWEKIKHPKEIPEGMPENTHGG</sequence>
<dbReference type="PANTHER" id="PTHR11575:SF24">
    <property type="entry name" value="5'-NUCLEOTIDASE"/>
    <property type="match status" value="1"/>
</dbReference>
<feature type="domain" description="Cytochrome c-552/4" evidence="1">
    <location>
        <begin position="349"/>
        <end position="417"/>
    </location>
</feature>
<evidence type="ECO:0000313" key="2">
    <source>
        <dbReference type="EMBL" id="CAJ73208.1"/>
    </source>
</evidence>
<dbReference type="Gene3D" id="1.10.1130.10">
    <property type="entry name" value="Flavocytochrome C3, Chain A"/>
    <property type="match status" value="1"/>
</dbReference>
<dbReference type="Gene3D" id="3.60.21.10">
    <property type="match status" value="1"/>
</dbReference>
<gene>
    <name evidence="2" type="ORF">kuste2461</name>
</gene>
<evidence type="ECO:0000259" key="1">
    <source>
        <dbReference type="Pfam" id="PF13435"/>
    </source>
</evidence>
<organism evidence="2">
    <name type="scientific">Kuenenia stuttgartiensis</name>
    <dbReference type="NCBI Taxonomy" id="174633"/>
    <lineage>
        <taxon>Bacteria</taxon>
        <taxon>Pseudomonadati</taxon>
        <taxon>Planctomycetota</taxon>
        <taxon>Candidatus Brocadiia</taxon>
        <taxon>Candidatus Brocadiales</taxon>
        <taxon>Candidatus Brocadiaceae</taxon>
        <taxon>Candidatus Kuenenia</taxon>
    </lineage>
</organism>
<dbReference type="PANTHER" id="PTHR11575">
    <property type="entry name" value="5'-NUCLEOTIDASE-RELATED"/>
    <property type="match status" value="1"/>
</dbReference>
<dbReference type="GO" id="GO:0016787">
    <property type="term" value="F:hydrolase activity"/>
    <property type="evidence" value="ECO:0007669"/>
    <property type="project" value="InterPro"/>
</dbReference>
<name>Q1Q6L4_KUEST</name>
<reference evidence="2" key="1">
    <citation type="journal article" date="2006" name="Nature">
        <title>Deciphering the evolution and metabolism of an anammox bacterium from a community genome.</title>
        <authorList>
            <person name="Strous M."/>
            <person name="Pelletier E."/>
            <person name="Mangenot S."/>
            <person name="Rattei T."/>
            <person name="Lehner A."/>
            <person name="Taylor M.W."/>
            <person name="Horn M."/>
            <person name="Daims H."/>
            <person name="Bartol-Mavel D."/>
            <person name="Wincker P."/>
            <person name="Barbe V."/>
            <person name="Fonknechten N."/>
            <person name="Vallenet D."/>
            <person name="Segurens B."/>
            <person name="Schenowitz-Truong C."/>
            <person name="Medigue C."/>
            <person name="Collingro A."/>
            <person name="Snel B."/>
            <person name="Dutilh B.E."/>
            <person name="OpDenCamp H.J.M."/>
            <person name="vanDerDrift C."/>
            <person name="Cirpus I."/>
            <person name="vanDePas-Schoonen K.T."/>
            <person name="Harhangi H.R."/>
            <person name="vanNiftrik L."/>
            <person name="Schmid M."/>
            <person name="Keltjens J."/>
            <person name="vanDeVossenberg J."/>
            <person name="Kartal B."/>
            <person name="Meier H."/>
            <person name="Frishman D."/>
            <person name="Huynen M.A."/>
            <person name="Mewes H."/>
            <person name="Weissenbach J."/>
            <person name="Jetten M.S.M."/>
            <person name="Wagner M."/>
            <person name="LePaslier D."/>
        </authorList>
    </citation>
    <scope>NUCLEOTIDE SEQUENCE</scope>
</reference>
<reference evidence="2" key="2">
    <citation type="submission" date="2006-01" db="EMBL/GenBank/DDBJ databases">
        <authorList>
            <person name="Genoscope"/>
        </authorList>
    </citation>
    <scope>NUCLEOTIDE SEQUENCE</scope>
</reference>
<accession>Q1Q6L4</accession>
<dbReference type="SUPFAM" id="SSF48695">
    <property type="entry name" value="Multiheme cytochromes"/>
    <property type="match status" value="1"/>
</dbReference>
<protein>
    <submittedName>
        <fullName evidence="2">Hypothetical c554 cytochrome protein</fullName>
    </submittedName>
</protein>
<dbReference type="GO" id="GO:0009166">
    <property type="term" value="P:nucleotide catabolic process"/>
    <property type="evidence" value="ECO:0007669"/>
    <property type="project" value="InterPro"/>
</dbReference>
<dbReference type="GO" id="GO:0030288">
    <property type="term" value="C:outer membrane-bounded periplasmic space"/>
    <property type="evidence" value="ECO:0007669"/>
    <property type="project" value="TreeGrafter"/>
</dbReference>
<dbReference type="InterPro" id="IPR006179">
    <property type="entry name" value="5_nucleotidase/apyrase"/>
</dbReference>
<dbReference type="EMBL" id="CT573071">
    <property type="protein sequence ID" value="CAJ73208.1"/>
    <property type="molecule type" value="Genomic_DNA"/>
</dbReference>
<dbReference type="CDD" id="cd08168">
    <property type="entry name" value="Cytochrom_C3"/>
    <property type="match status" value="1"/>
</dbReference>
<dbReference type="AlphaFoldDB" id="Q1Q6L4"/>
<dbReference type="InterPro" id="IPR023155">
    <property type="entry name" value="Cyt_c-552/4"/>
</dbReference>
<dbReference type="SUPFAM" id="SSF56300">
    <property type="entry name" value="Metallo-dependent phosphatases"/>
    <property type="match status" value="1"/>
</dbReference>
<dbReference type="InterPro" id="IPR036280">
    <property type="entry name" value="Multihaem_cyt_sf"/>
</dbReference>
<dbReference type="Pfam" id="PF13435">
    <property type="entry name" value="Cytochrome_C554"/>
    <property type="match status" value="1"/>
</dbReference>